<evidence type="ECO:0000256" key="1">
    <source>
        <dbReference type="ARBA" id="ARBA00022737"/>
    </source>
</evidence>
<comment type="caution">
    <text evidence="4">The sequence shown here is derived from an EMBL/GenBank/DDBJ whole genome shotgun (WGS) entry which is preliminary data.</text>
</comment>
<dbReference type="Gene3D" id="2.120.10.30">
    <property type="entry name" value="TolB, C-terminal domain"/>
    <property type="match status" value="2"/>
</dbReference>
<dbReference type="Pfam" id="PF25021">
    <property type="entry name" value="TEN_NHL"/>
    <property type="match status" value="1"/>
</dbReference>
<organism evidence="4 5">
    <name type="scientific">Cohnella rhizosphaerae</name>
    <dbReference type="NCBI Taxonomy" id="1457232"/>
    <lineage>
        <taxon>Bacteria</taxon>
        <taxon>Bacillati</taxon>
        <taxon>Bacillota</taxon>
        <taxon>Bacilli</taxon>
        <taxon>Bacillales</taxon>
        <taxon>Paenibacillaceae</taxon>
        <taxon>Cohnella</taxon>
    </lineage>
</organism>
<evidence type="ECO:0000313" key="5">
    <source>
        <dbReference type="Proteomes" id="UP001153404"/>
    </source>
</evidence>
<accession>A0A9X4QW76</accession>
<evidence type="ECO:0000256" key="2">
    <source>
        <dbReference type="PROSITE-ProRule" id="PRU00504"/>
    </source>
</evidence>
<sequence length="134" mass="13255">MTAVGTGVPGSSGDGGDATEAQVNFAKNIAFDGSGNLYISEASGARVRKVDRSTGKISTVAGNGNHGFWGDGDLARYANLSAPEGIAFDGSGNLYIADSSNNRIRKVDASGIISTVAGNGNSGVSGDGGSCHVG</sequence>
<dbReference type="PANTHER" id="PTHR13833:SF71">
    <property type="entry name" value="NHL DOMAIN-CONTAINING PROTEIN"/>
    <property type="match status" value="1"/>
</dbReference>
<dbReference type="AlphaFoldDB" id="A0A9X4QW76"/>
<dbReference type="InterPro" id="IPR001258">
    <property type="entry name" value="NHL_repeat"/>
</dbReference>
<dbReference type="PANTHER" id="PTHR13833">
    <property type="match status" value="1"/>
</dbReference>
<dbReference type="EMBL" id="JAPDIA010000009">
    <property type="protein sequence ID" value="MDG0814151.1"/>
    <property type="molecule type" value="Genomic_DNA"/>
</dbReference>
<dbReference type="RefSeq" id="WP_277538844.1">
    <property type="nucleotide sequence ID" value="NZ_JAPDIA010000009.1"/>
</dbReference>
<dbReference type="PROSITE" id="PS51125">
    <property type="entry name" value="NHL"/>
    <property type="match status" value="1"/>
</dbReference>
<feature type="domain" description="Teneurin NHL" evidence="3">
    <location>
        <begin position="69"/>
        <end position="120"/>
    </location>
</feature>
<dbReference type="InterPro" id="IPR056822">
    <property type="entry name" value="TEN_NHL"/>
</dbReference>
<protein>
    <recommendedName>
        <fullName evidence="3">Teneurin NHL domain-containing protein</fullName>
    </recommendedName>
</protein>
<dbReference type="Proteomes" id="UP001153404">
    <property type="component" value="Unassembled WGS sequence"/>
</dbReference>
<dbReference type="InterPro" id="IPR011042">
    <property type="entry name" value="6-blade_b-propeller_TolB-like"/>
</dbReference>
<proteinExistence type="predicted"/>
<dbReference type="SUPFAM" id="SSF101898">
    <property type="entry name" value="NHL repeat"/>
    <property type="match status" value="1"/>
</dbReference>
<reference evidence="4" key="1">
    <citation type="submission" date="2022-10" db="EMBL/GenBank/DDBJ databases">
        <title>Comparative genomic analysis of Cohnella hashimotonis sp. nov., isolated from the International Space Station.</title>
        <authorList>
            <person name="Simpson A."/>
            <person name="Venkateswaran K."/>
        </authorList>
    </citation>
    <scope>NUCLEOTIDE SEQUENCE</scope>
    <source>
        <strain evidence="4">DSM 28161</strain>
    </source>
</reference>
<keyword evidence="5" id="KW-1185">Reference proteome</keyword>
<gene>
    <name evidence="4" type="ORF">OMP40_36400</name>
</gene>
<feature type="repeat" description="NHL" evidence="2">
    <location>
        <begin position="79"/>
        <end position="110"/>
    </location>
</feature>
<keyword evidence="1" id="KW-0677">Repeat</keyword>
<evidence type="ECO:0000259" key="3">
    <source>
        <dbReference type="Pfam" id="PF25021"/>
    </source>
</evidence>
<evidence type="ECO:0000313" key="4">
    <source>
        <dbReference type="EMBL" id="MDG0814151.1"/>
    </source>
</evidence>
<name>A0A9X4QW76_9BACL</name>